<evidence type="ECO:0000313" key="6">
    <source>
        <dbReference type="EMBL" id="MFC3149253.1"/>
    </source>
</evidence>
<evidence type="ECO:0000259" key="5">
    <source>
        <dbReference type="SMART" id="SM00858"/>
    </source>
</evidence>
<dbReference type="Pfam" id="PF17656">
    <property type="entry name" value="ChapFlgA_N"/>
    <property type="match status" value="1"/>
</dbReference>
<keyword evidence="7" id="KW-1185">Reference proteome</keyword>
<dbReference type="Gene3D" id="3.90.1210.10">
    <property type="entry name" value="Antifreeze-like/N-acetylneuraminic acid synthase C-terminal domain"/>
    <property type="match status" value="1"/>
</dbReference>
<evidence type="ECO:0000256" key="1">
    <source>
        <dbReference type="ARBA" id="ARBA00004418"/>
    </source>
</evidence>
<dbReference type="Pfam" id="PF13144">
    <property type="entry name" value="ChapFlgA"/>
    <property type="match status" value="1"/>
</dbReference>
<reference evidence="7" key="1">
    <citation type="journal article" date="2019" name="Int. J. Syst. Evol. Microbiol.">
        <title>The Global Catalogue of Microorganisms (GCM) 10K type strain sequencing project: providing services to taxonomists for standard genome sequencing and annotation.</title>
        <authorList>
            <consortium name="The Broad Institute Genomics Platform"/>
            <consortium name="The Broad Institute Genome Sequencing Center for Infectious Disease"/>
            <person name="Wu L."/>
            <person name="Ma J."/>
        </authorList>
    </citation>
    <scope>NUCLEOTIDE SEQUENCE [LARGE SCALE GENOMIC DNA]</scope>
    <source>
        <strain evidence="7">KCTC 52168</strain>
    </source>
</reference>
<keyword evidence="2 4" id="KW-0732">Signal</keyword>
<evidence type="ECO:0000256" key="2">
    <source>
        <dbReference type="ARBA" id="ARBA00022729"/>
    </source>
</evidence>
<keyword evidence="4" id="KW-1005">Bacterial flagellum biogenesis</keyword>
<keyword evidence="3 4" id="KW-0574">Periplasm</keyword>
<dbReference type="EMBL" id="JBHRTI010000010">
    <property type="protein sequence ID" value="MFC3149253.1"/>
    <property type="molecule type" value="Genomic_DNA"/>
</dbReference>
<accession>A0ABV7H5R5</accession>
<dbReference type="Proteomes" id="UP001595556">
    <property type="component" value="Unassembled WGS sequence"/>
</dbReference>
<sequence>MSRFLARALRAAAAAALGLVCASSALAQAPAADSGAVVNADAITQYILAQAQRVNAGRVDVSVGQLDPRLRLAPCAQMEPFIPPGARLWGRGTIGIRCTAGASWSVSLPINVRVFGPALVTTVPLAIGSVPGPADVRVEEIELTREPGSPVLDLAQIANQALTRPLAPGQSLRAEMFRAAQVIAAGDPVRVRVAGGSFTVNGEGQALNNAAAGQPVRVRVDNGRVIMGTARADRSVEIRL</sequence>
<dbReference type="SMART" id="SM00858">
    <property type="entry name" value="SAF"/>
    <property type="match status" value="1"/>
</dbReference>
<feature type="signal peptide" evidence="4">
    <location>
        <begin position="1"/>
        <end position="27"/>
    </location>
</feature>
<feature type="chain" id="PRO_5044965203" description="Flagella basal body P-ring formation protein FlgA" evidence="4">
    <location>
        <begin position="28"/>
        <end position="240"/>
    </location>
</feature>
<dbReference type="InterPro" id="IPR041231">
    <property type="entry name" value="FlgA_N"/>
</dbReference>
<organism evidence="6 7">
    <name type="scientific">Piscinibacterium candidicorallinum</name>
    <dbReference type="NCBI Taxonomy" id="1793872"/>
    <lineage>
        <taxon>Bacteria</taxon>
        <taxon>Pseudomonadati</taxon>
        <taxon>Pseudomonadota</taxon>
        <taxon>Betaproteobacteria</taxon>
        <taxon>Burkholderiales</taxon>
        <taxon>Piscinibacterium</taxon>
    </lineage>
</organism>
<protein>
    <recommendedName>
        <fullName evidence="4">Flagella basal body P-ring formation protein FlgA</fullName>
    </recommendedName>
</protein>
<dbReference type="Gene3D" id="2.30.30.760">
    <property type="match status" value="1"/>
</dbReference>
<dbReference type="InterPro" id="IPR039246">
    <property type="entry name" value="Flagellar_FlgA"/>
</dbReference>
<keyword evidence="6" id="KW-0282">Flagellum</keyword>
<evidence type="ECO:0000256" key="3">
    <source>
        <dbReference type="ARBA" id="ARBA00022764"/>
    </source>
</evidence>
<dbReference type="NCBIfam" id="TIGR03170">
    <property type="entry name" value="flgA_cterm"/>
    <property type="match status" value="1"/>
</dbReference>
<dbReference type="InterPro" id="IPR013974">
    <property type="entry name" value="SAF"/>
</dbReference>
<name>A0ABV7H5R5_9BURK</name>
<gene>
    <name evidence="6" type="primary">flgA</name>
    <name evidence="6" type="ORF">ACFOEN_16645</name>
</gene>
<evidence type="ECO:0000256" key="4">
    <source>
        <dbReference type="RuleBase" id="RU362063"/>
    </source>
</evidence>
<comment type="caution">
    <text evidence="6">The sequence shown here is derived from an EMBL/GenBank/DDBJ whole genome shotgun (WGS) entry which is preliminary data.</text>
</comment>
<keyword evidence="6" id="KW-0969">Cilium</keyword>
<dbReference type="InterPro" id="IPR017585">
    <property type="entry name" value="SAF_FlgA"/>
</dbReference>
<feature type="domain" description="SAF" evidence="5">
    <location>
        <begin position="116"/>
        <end position="178"/>
    </location>
</feature>
<keyword evidence="6" id="KW-0966">Cell projection</keyword>
<dbReference type="CDD" id="cd11614">
    <property type="entry name" value="SAF_CpaB_FlgA_like"/>
    <property type="match status" value="1"/>
</dbReference>
<comment type="subcellular location">
    <subcellularLocation>
        <location evidence="1 4">Periplasm</location>
    </subcellularLocation>
</comment>
<evidence type="ECO:0000313" key="7">
    <source>
        <dbReference type="Proteomes" id="UP001595556"/>
    </source>
</evidence>
<dbReference type="PANTHER" id="PTHR36307">
    <property type="entry name" value="FLAGELLA BASAL BODY P-RING FORMATION PROTEIN FLGA"/>
    <property type="match status" value="1"/>
</dbReference>
<comment type="similarity">
    <text evidence="4">Belongs to the FlgA family.</text>
</comment>
<comment type="function">
    <text evidence="4">Involved in the assembly process of the P-ring formation. It may associate with FlgF on the rod constituting a structure essential for the P-ring assembly or may act as a modulator protein for the P-ring assembly.</text>
</comment>
<dbReference type="PANTHER" id="PTHR36307:SF1">
    <property type="entry name" value="FLAGELLA BASAL BODY P-RING FORMATION PROTEIN FLGA"/>
    <property type="match status" value="1"/>
</dbReference>
<proteinExistence type="inferred from homology"/>
<dbReference type="RefSeq" id="WP_377305865.1">
    <property type="nucleotide sequence ID" value="NZ_CP180191.1"/>
</dbReference>